<dbReference type="NCBIfam" id="TIGR02872">
    <property type="entry name" value="spore_ytvI"/>
    <property type="match status" value="1"/>
</dbReference>
<evidence type="ECO:0000256" key="3">
    <source>
        <dbReference type="ARBA" id="ARBA00022692"/>
    </source>
</evidence>
<dbReference type="InterPro" id="IPR002549">
    <property type="entry name" value="AI-2E-like"/>
</dbReference>
<gene>
    <name evidence="7" type="primary">ytvI</name>
    <name evidence="7" type="ORF">ACFP56_02685</name>
</gene>
<accession>A0ABW1UZD7</accession>
<feature type="transmembrane region" description="Helical" evidence="6">
    <location>
        <begin position="320"/>
        <end position="346"/>
    </location>
</feature>
<keyword evidence="4 6" id="KW-1133">Transmembrane helix</keyword>
<organism evidence="7 8">
    <name type="scientific">Paenibacillus septentrionalis</name>
    <dbReference type="NCBI Taxonomy" id="429342"/>
    <lineage>
        <taxon>Bacteria</taxon>
        <taxon>Bacillati</taxon>
        <taxon>Bacillota</taxon>
        <taxon>Bacilli</taxon>
        <taxon>Bacillales</taxon>
        <taxon>Paenibacillaceae</taxon>
        <taxon>Paenibacillus</taxon>
    </lineage>
</organism>
<evidence type="ECO:0000256" key="6">
    <source>
        <dbReference type="SAM" id="Phobius"/>
    </source>
</evidence>
<comment type="similarity">
    <text evidence="2">Belongs to the autoinducer-2 exporter (AI-2E) (TC 2.A.86) family.</text>
</comment>
<evidence type="ECO:0000313" key="8">
    <source>
        <dbReference type="Proteomes" id="UP001596233"/>
    </source>
</evidence>
<reference evidence="8" key="1">
    <citation type="journal article" date="2019" name="Int. J. Syst. Evol. Microbiol.">
        <title>The Global Catalogue of Microorganisms (GCM) 10K type strain sequencing project: providing services to taxonomists for standard genome sequencing and annotation.</title>
        <authorList>
            <consortium name="The Broad Institute Genomics Platform"/>
            <consortium name="The Broad Institute Genome Sequencing Center for Infectious Disease"/>
            <person name="Wu L."/>
            <person name="Ma J."/>
        </authorList>
    </citation>
    <scope>NUCLEOTIDE SEQUENCE [LARGE SCALE GENOMIC DNA]</scope>
    <source>
        <strain evidence="8">PCU 280</strain>
    </source>
</reference>
<evidence type="ECO:0000256" key="5">
    <source>
        <dbReference type="ARBA" id="ARBA00023136"/>
    </source>
</evidence>
<comment type="subcellular location">
    <subcellularLocation>
        <location evidence="1">Membrane</location>
        <topology evidence="1">Multi-pass membrane protein</topology>
    </subcellularLocation>
</comment>
<name>A0ABW1UZD7_9BACL</name>
<feature type="transmembrane region" description="Helical" evidence="6">
    <location>
        <begin position="12"/>
        <end position="29"/>
    </location>
</feature>
<keyword evidence="5 6" id="KW-0472">Membrane</keyword>
<feature type="transmembrane region" description="Helical" evidence="6">
    <location>
        <begin position="282"/>
        <end position="300"/>
    </location>
</feature>
<evidence type="ECO:0000256" key="4">
    <source>
        <dbReference type="ARBA" id="ARBA00022989"/>
    </source>
</evidence>
<evidence type="ECO:0000256" key="1">
    <source>
        <dbReference type="ARBA" id="ARBA00004141"/>
    </source>
</evidence>
<dbReference type="PANTHER" id="PTHR21716">
    <property type="entry name" value="TRANSMEMBRANE PROTEIN"/>
    <property type="match status" value="1"/>
</dbReference>
<keyword evidence="3 6" id="KW-0812">Transmembrane</keyword>
<feature type="transmembrane region" description="Helical" evidence="6">
    <location>
        <begin position="248"/>
        <end position="275"/>
    </location>
</feature>
<dbReference type="RefSeq" id="WP_379230837.1">
    <property type="nucleotide sequence ID" value="NZ_JBHSTE010000001.1"/>
</dbReference>
<evidence type="ECO:0000256" key="2">
    <source>
        <dbReference type="ARBA" id="ARBA00009773"/>
    </source>
</evidence>
<keyword evidence="8" id="KW-1185">Reference proteome</keyword>
<feature type="transmembrane region" description="Helical" evidence="6">
    <location>
        <begin position="35"/>
        <end position="53"/>
    </location>
</feature>
<sequence length="371" mass="41708">MLHFYKKYWRTIFDIGLIVITVILAMWLFSLIYNIAKPIFFSFVIFVCIEPLAKRLHKLGMKKSIAAAISAILFTLIILGSIGAIIFIAAMQGTELISNLPKYQKILTANITNGTLYVEELLGRLPFEINIADEIATILQNATDQIQSWLMNGLTFLVNSITSLTSFLFNAAIGLILAYFLSIEIVDWKRIANEKTPNTFKQAFFFLRDNVLKGIWVYIKAQSKLISVTFLVILLSLLILGVDNALIISIVAAIFDILPLLGVSTIFIPWITYLFIVGDYTLGSWVTVIWLVVIIARQLLEPKITGDSLGVSAFTMLAFMIVSLSLFGVAGMIMSPILLILVKALYDQGYIQRWIRKPIGEYDTIEKNKDE</sequence>
<protein>
    <submittedName>
        <fullName evidence="7">Sporulation integral membrane protein YtvI</fullName>
    </submittedName>
</protein>
<dbReference type="Proteomes" id="UP001596233">
    <property type="component" value="Unassembled WGS sequence"/>
</dbReference>
<feature type="transmembrane region" description="Helical" evidence="6">
    <location>
        <begin position="225"/>
        <end position="242"/>
    </location>
</feature>
<dbReference type="EMBL" id="JBHSTE010000001">
    <property type="protein sequence ID" value="MFC6331513.1"/>
    <property type="molecule type" value="Genomic_DNA"/>
</dbReference>
<comment type="caution">
    <text evidence="7">The sequence shown here is derived from an EMBL/GenBank/DDBJ whole genome shotgun (WGS) entry which is preliminary data.</text>
</comment>
<evidence type="ECO:0000313" key="7">
    <source>
        <dbReference type="EMBL" id="MFC6331513.1"/>
    </source>
</evidence>
<feature type="transmembrane region" description="Helical" evidence="6">
    <location>
        <begin position="65"/>
        <end position="91"/>
    </location>
</feature>
<dbReference type="PANTHER" id="PTHR21716:SF68">
    <property type="entry name" value="TRANSPORT PROTEIN YTVI-RELATED"/>
    <property type="match status" value="1"/>
</dbReference>
<dbReference type="InterPro" id="IPR014227">
    <property type="entry name" value="YtvI-like"/>
</dbReference>
<proteinExistence type="inferred from homology"/>
<dbReference type="Pfam" id="PF01594">
    <property type="entry name" value="AI-2E_transport"/>
    <property type="match status" value="1"/>
</dbReference>
<feature type="transmembrane region" description="Helical" evidence="6">
    <location>
        <begin position="156"/>
        <end position="181"/>
    </location>
</feature>